<dbReference type="InterPro" id="IPR050810">
    <property type="entry name" value="Bact_Secretion_Sys_Channel"/>
</dbReference>
<dbReference type="NCBIfam" id="TIGR02516">
    <property type="entry name" value="type_III_yscC"/>
    <property type="match status" value="1"/>
</dbReference>
<evidence type="ECO:0000256" key="3">
    <source>
        <dbReference type="HAMAP-Rule" id="MF_02219"/>
    </source>
</evidence>
<proteinExistence type="inferred from homology"/>
<dbReference type="EMBL" id="PYUC01000011">
    <property type="protein sequence ID" value="PTB18613.1"/>
    <property type="molecule type" value="Genomic_DNA"/>
</dbReference>
<dbReference type="Pfam" id="PF03958">
    <property type="entry name" value="Secretin_N"/>
    <property type="match status" value="1"/>
</dbReference>
<feature type="domain" description="Type II/III secretion system secretin-like" evidence="5">
    <location>
        <begin position="339"/>
        <end position="495"/>
    </location>
</feature>
<reference evidence="7 8" key="1">
    <citation type="submission" date="2018-03" db="EMBL/GenBank/DDBJ databases">
        <title>Whole genome analyses suggest that Burkholderia sensu lato contains two further novel genera in the rhizoxinica-symbiotica group Mycetohabitans gen. nov., and Trinickia gen. nov.: implications for the evolution of diazotrophy and nodulation in the Burkholderiaceae.</title>
        <authorList>
            <person name="Estrada De Los Santos P."/>
            <person name="Palmer M."/>
            <person name="Chavez-Ramirez B."/>
            <person name="Steenkamp E.T."/>
            <person name="Hirsch A.M."/>
            <person name="Manyaka P."/>
            <person name="Maluk M."/>
            <person name="Lafos M."/>
            <person name="Crook M."/>
            <person name="Gross E."/>
            <person name="Simon M.F."/>
            <person name="Bueno Dos Reis Junior F."/>
            <person name="Poole P.S."/>
            <person name="Venter S.N."/>
            <person name="James E.K."/>
        </authorList>
    </citation>
    <scope>NUCLEOTIDE SEQUENCE [LARGE SCALE GENOMIC DNA]</scope>
    <source>
        <strain evidence="7 8">JPY-366</strain>
    </source>
</reference>
<keyword evidence="3" id="KW-0653">Protein transport</keyword>
<dbReference type="Pfam" id="PF00263">
    <property type="entry name" value="Secretin"/>
    <property type="match status" value="1"/>
</dbReference>
<feature type="domain" description="NolW-like" evidence="6">
    <location>
        <begin position="187"/>
        <end position="276"/>
    </location>
</feature>
<keyword evidence="3" id="KW-0998">Cell outer membrane</keyword>
<comment type="similarity">
    <text evidence="3">Belongs to the bacterial secretin family. T3SS SctC subfamily.</text>
</comment>
<comment type="subcellular location">
    <subcellularLocation>
        <location evidence="1 3 4">Cell outer membrane</location>
    </subcellularLocation>
</comment>
<dbReference type="HAMAP" id="MF_02219">
    <property type="entry name" value="Type_III_secretin"/>
    <property type="match status" value="1"/>
</dbReference>
<evidence type="ECO:0000259" key="6">
    <source>
        <dbReference type="Pfam" id="PF03958"/>
    </source>
</evidence>
<keyword evidence="3 4" id="KW-0813">Transport</keyword>
<dbReference type="PRINTS" id="PR01337">
    <property type="entry name" value="TYPE3OMGPROT"/>
</dbReference>
<dbReference type="AlphaFoldDB" id="A0A2T3XQ24"/>
<comment type="subunit">
    <text evidence="3">The core secretion machinery of the T3SS is composed of approximately 20 different proteins, including cytoplasmic components, a base, an export apparatus and a needle. This subunit is part of the base, which anchors the injectisome in the bacterial cell envelope. Forms a stable homooligomeric complex.</text>
</comment>
<gene>
    <name evidence="3" type="primary">sctC</name>
    <name evidence="7" type="ORF">C9I57_21590</name>
</gene>
<evidence type="ECO:0000259" key="5">
    <source>
        <dbReference type="Pfam" id="PF00263"/>
    </source>
</evidence>
<evidence type="ECO:0000256" key="4">
    <source>
        <dbReference type="RuleBase" id="RU004004"/>
    </source>
</evidence>
<dbReference type="InterPro" id="IPR038591">
    <property type="entry name" value="NolW-like_sf"/>
</dbReference>
<dbReference type="GO" id="GO:0030257">
    <property type="term" value="C:type III protein secretion system complex"/>
    <property type="evidence" value="ECO:0007669"/>
    <property type="project" value="UniProtKB-UniRule"/>
</dbReference>
<dbReference type="InterPro" id="IPR004846">
    <property type="entry name" value="T2SS/T3SS_dom"/>
</dbReference>
<name>A0A2T3XQ24_9BURK</name>
<dbReference type="Gene3D" id="3.55.50.30">
    <property type="match status" value="1"/>
</dbReference>
<evidence type="ECO:0000313" key="8">
    <source>
        <dbReference type="Proteomes" id="UP000240638"/>
    </source>
</evidence>
<dbReference type="Proteomes" id="UP000240638">
    <property type="component" value="Unassembled WGS sequence"/>
</dbReference>
<dbReference type="PANTHER" id="PTHR30332:SF4">
    <property type="entry name" value="TYPE 3 SECRETION SYSTEM SECRETIN"/>
    <property type="match status" value="1"/>
</dbReference>
<accession>A0A2T3XQ24</accession>
<feature type="signal peptide" evidence="3">
    <location>
        <begin position="1"/>
        <end position="29"/>
    </location>
</feature>
<organism evidence="7 8">
    <name type="scientific">Trinickia symbiotica</name>
    <dbReference type="NCBI Taxonomy" id="863227"/>
    <lineage>
        <taxon>Bacteria</taxon>
        <taxon>Pseudomonadati</taxon>
        <taxon>Pseudomonadota</taxon>
        <taxon>Betaproteobacteria</taxon>
        <taxon>Burkholderiales</taxon>
        <taxon>Burkholderiaceae</taxon>
        <taxon>Trinickia</taxon>
    </lineage>
</organism>
<keyword evidence="3" id="KW-0472">Membrane</keyword>
<dbReference type="GO" id="GO:0030254">
    <property type="term" value="P:protein secretion by the type III secretion system"/>
    <property type="evidence" value="ECO:0007669"/>
    <property type="project" value="UniProtKB-UniRule"/>
</dbReference>
<protein>
    <recommendedName>
        <fullName evidence="3">Type 3 secretion system secretin</fullName>
        <shortName evidence="3">T3SS secretin</shortName>
    </recommendedName>
</protein>
<evidence type="ECO:0000256" key="1">
    <source>
        <dbReference type="ARBA" id="ARBA00004442"/>
    </source>
</evidence>
<evidence type="ECO:0000256" key="2">
    <source>
        <dbReference type="ARBA" id="ARBA00022729"/>
    </source>
</evidence>
<dbReference type="PANTHER" id="PTHR30332">
    <property type="entry name" value="PROBABLE GENERAL SECRETION PATHWAY PROTEIN D"/>
    <property type="match status" value="1"/>
</dbReference>
<sequence precursor="true">MGVVSRGFSAAARCFAIAALFIPQAGAEAAIRTNGAPAFVFSTHGAKLAAVVRDMGANYGVPVLVSPRVDGAFIGRVDAMPFERALDSLARLYRLAWYYDGRAIYVYKADEVGADLFTPAYLPVDTLMTELRDTQLMAAGRCDVHPVSGSNAIQVHGVPVCVERVTQFLKRVDEQKLDRERNEEGIELFALKYAAATDATYAYRSEHVTVPGVVSLLREMTQGRTPQLSNDKAAQAAGDSVLPMFSADPRQNAVVVRDKKINLPLYAKLIAQLDHKPKLVEISVTIIDVDEQNLGQLGIDWAATTRIGGGSVTFNGSASPGDFSTIVGNMGAFQVRLSALEQDAKARVLSRPSVLTLDNLQAILDRNVTFYTKLVGEQVAKLESVSTGSLLRVTPRVIESDGHADIMLSLSIEDGRQIDPISRAEPLPQTLNSEVTTQALLKAGQALLLGGFVQDEERAGTRKIPLLGDIPMLGKLFGTTQKASRRAVRLFLLTAEPRTPS</sequence>
<keyword evidence="2 3" id="KW-0732">Signal</keyword>
<dbReference type="NCBIfam" id="NF011873">
    <property type="entry name" value="PRK15346.1"/>
    <property type="match status" value="1"/>
</dbReference>
<dbReference type="InterPro" id="IPR005644">
    <property type="entry name" value="NolW-like"/>
</dbReference>
<dbReference type="GO" id="GO:0009279">
    <property type="term" value="C:cell outer membrane"/>
    <property type="evidence" value="ECO:0007669"/>
    <property type="project" value="UniProtKB-SubCell"/>
</dbReference>
<dbReference type="Gene3D" id="3.30.1370.120">
    <property type="match status" value="2"/>
</dbReference>
<dbReference type="InterPro" id="IPR003522">
    <property type="entry name" value="T3SS_OM_pore_YscC"/>
</dbReference>
<dbReference type="GO" id="GO:0015627">
    <property type="term" value="C:type II protein secretion system complex"/>
    <property type="evidence" value="ECO:0007669"/>
    <property type="project" value="TreeGrafter"/>
</dbReference>
<feature type="chain" id="PRO_5026410547" description="Type 3 secretion system secretin" evidence="3">
    <location>
        <begin position="30"/>
        <end position="501"/>
    </location>
</feature>
<keyword evidence="3" id="KW-0811">Translocation</keyword>
<comment type="function">
    <text evidence="3">Component of the type III secretion system (T3SS), also called injectisome, which is used to inject bacterial effector proteins into eukaryotic host cells. Forms a ring-shaped multimeric structure with an apparent central pore in the outer membrane.</text>
</comment>
<evidence type="ECO:0000313" key="7">
    <source>
        <dbReference type="EMBL" id="PTB18613.1"/>
    </source>
</evidence>
<comment type="caution">
    <text evidence="7">The sequence shown here is derived from an EMBL/GenBank/DDBJ whole genome shotgun (WGS) entry which is preliminary data.</text>
</comment>